<evidence type="ECO:0000256" key="4">
    <source>
        <dbReference type="ARBA" id="ARBA00023136"/>
    </source>
</evidence>
<evidence type="ECO:0000313" key="7">
    <source>
        <dbReference type="EMBL" id="KAJ3173939.1"/>
    </source>
</evidence>
<protein>
    <submittedName>
        <fullName evidence="7">High-affinity Zn(2+) transporter zrt1</fullName>
    </submittedName>
</protein>
<evidence type="ECO:0000313" key="8">
    <source>
        <dbReference type="Proteomes" id="UP001212152"/>
    </source>
</evidence>
<proteinExistence type="predicted"/>
<feature type="compositionally biased region" description="Basic residues" evidence="5">
    <location>
        <begin position="216"/>
        <end position="233"/>
    </location>
</feature>
<dbReference type="EMBL" id="JADGJQ010000067">
    <property type="protein sequence ID" value="KAJ3173939.1"/>
    <property type="molecule type" value="Genomic_DNA"/>
</dbReference>
<feature type="region of interest" description="Disordered" evidence="5">
    <location>
        <begin position="179"/>
        <end position="252"/>
    </location>
</feature>
<evidence type="ECO:0000256" key="3">
    <source>
        <dbReference type="ARBA" id="ARBA00022989"/>
    </source>
</evidence>
<evidence type="ECO:0000256" key="1">
    <source>
        <dbReference type="ARBA" id="ARBA00004141"/>
    </source>
</evidence>
<keyword evidence="3 6" id="KW-1133">Transmembrane helix</keyword>
<dbReference type="GO" id="GO:0005886">
    <property type="term" value="C:plasma membrane"/>
    <property type="evidence" value="ECO:0007669"/>
    <property type="project" value="TreeGrafter"/>
</dbReference>
<keyword evidence="4 6" id="KW-0472">Membrane</keyword>
<evidence type="ECO:0000256" key="6">
    <source>
        <dbReference type="SAM" id="Phobius"/>
    </source>
</evidence>
<dbReference type="Proteomes" id="UP001212152">
    <property type="component" value="Unassembled WGS sequence"/>
</dbReference>
<reference evidence="7" key="1">
    <citation type="submission" date="2020-05" db="EMBL/GenBank/DDBJ databases">
        <title>Phylogenomic resolution of chytrid fungi.</title>
        <authorList>
            <person name="Stajich J.E."/>
            <person name="Amses K."/>
            <person name="Simmons R."/>
            <person name="Seto K."/>
            <person name="Myers J."/>
            <person name="Bonds A."/>
            <person name="Quandt C.A."/>
            <person name="Barry K."/>
            <person name="Liu P."/>
            <person name="Grigoriev I."/>
            <person name="Longcore J.E."/>
            <person name="James T.Y."/>
        </authorList>
    </citation>
    <scope>NUCLEOTIDE SEQUENCE</scope>
    <source>
        <strain evidence="7">JEL0379</strain>
    </source>
</reference>
<evidence type="ECO:0000256" key="5">
    <source>
        <dbReference type="SAM" id="MobiDB-lite"/>
    </source>
</evidence>
<feature type="transmembrane region" description="Helical" evidence="6">
    <location>
        <begin position="360"/>
        <end position="380"/>
    </location>
</feature>
<dbReference type="Pfam" id="PF02535">
    <property type="entry name" value="Zip"/>
    <property type="match status" value="1"/>
</dbReference>
<feature type="compositionally biased region" description="Polar residues" evidence="5">
    <location>
        <begin position="191"/>
        <end position="205"/>
    </location>
</feature>
<gene>
    <name evidence="7" type="primary">ZRT1_2</name>
    <name evidence="7" type="ORF">HDU87_007261</name>
</gene>
<sequence length="453" mass="47720">MSLTQPPPPDLGTSSADACASSLDGSYSLQLHIAAIFIIMSLSFLGTMLPVIGRRISAARLGDLPFQCLKLLGSGVILSTAFVHMLSPAQQQLTSPCLPQVFQDYGSWAGAIAICGILFTHFIQCVAVAAIRNKHSHAPATSAVPAGAGGAVGNVEQPKPQAEDAASIDAHDRTLVHILPTPAPSPLLATQQDNSSTSSNESRATAGSVVAPSSHSHSHSHHAHHHHQHRHARVGTPTPSSSSTHTQPSVSPSAHAIIDLEQGGLFLQEPHAVHRNSHAHADDAHVHSLVLADAAEKTMTTYILELGIASHSIIIGLTLGAAREEFRSLFIALCFHQFFEGLALSTVVMDADLKRRAVAIGMVVFYSFTTPFGIALGIALSQSFSENATAALIATGVLDSLSAGILLYDGLANIIVPHFQSKNFRGASAKGQGAQFFFLWLGAFVMALIGRWA</sequence>
<feature type="transmembrane region" description="Helical" evidence="6">
    <location>
        <begin position="105"/>
        <end position="131"/>
    </location>
</feature>
<dbReference type="AlphaFoldDB" id="A0AAD5TEI5"/>
<feature type="transmembrane region" description="Helical" evidence="6">
    <location>
        <begin position="436"/>
        <end position="452"/>
    </location>
</feature>
<dbReference type="PANTHER" id="PTHR11040">
    <property type="entry name" value="ZINC/IRON TRANSPORTER"/>
    <property type="match status" value="1"/>
</dbReference>
<dbReference type="PANTHER" id="PTHR11040:SF44">
    <property type="entry name" value="PROTEIN ZNTC-RELATED"/>
    <property type="match status" value="1"/>
</dbReference>
<dbReference type="GO" id="GO:0005385">
    <property type="term" value="F:zinc ion transmembrane transporter activity"/>
    <property type="evidence" value="ECO:0007669"/>
    <property type="project" value="TreeGrafter"/>
</dbReference>
<organism evidence="7 8">
    <name type="scientific">Geranomyces variabilis</name>
    <dbReference type="NCBI Taxonomy" id="109894"/>
    <lineage>
        <taxon>Eukaryota</taxon>
        <taxon>Fungi</taxon>
        <taxon>Fungi incertae sedis</taxon>
        <taxon>Chytridiomycota</taxon>
        <taxon>Chytridiomycota incertae sedis</taxon>
        <taxon>Chytridiomycetes</taxon>
        <taxon>Spizellomycetales</taxon>
        <taxon>Powellomycetaceae</taxon>
        <taxon>Geranomyces</taxon>
    </lineage>
</organism>
<accession>A0AAD5TEI5</accession>
<feature type="region of interest" description="Disordered" evidence="5">
    <location>
        <begin position="140"/>
        <end position="166"/>
    </location>
</feature>
<feature type="transmembrane region" description="Helical" evidence="6">
    <location>
        <begin position="392"/>
        <end position="416"/>
    </location>
</feature>
<keyword evidence="2 6" id="KW-0812">Transmembrane</keyword>
<comment type="subcellular location">
    <subcellularLocation>
        <location evidence="1">Membrane</location>
        <topology evidence="1">Multi-pass membrane protein</topology>
    </subcellularLocation>
</comment>
<feature type="compositionally biased region" description="Low complexity" evidence="5">
    <location>
        <begin position="236"/>
        <end position="252"/>
    </location>
</feature>
<dbReference type="InterPro" id="IPR003689">
    <property type="entry name" value="ZIP"/>
</dbReference>
<feature type="transmembrane region" description="Helical" evidence="6">
    <location>
        <begin position="31"/>
        <end position="52"/>
    </location>
</feature>
<comment type="caution">
    <text evidence="7">The sequence shown here is derived from an EMBL/GenBank/DDBJ whole genome shotgun (WGS) entry which is preliminary data.</text>
</comment>
<keyword evidence="8" id="KW-1185">Reference proteome</keyword>
<evidence type="ECO:0000256" key="2">
    <source>
        <dbReference type="ARBA" id="ARBA00022692"/>
    </source>
</evidence>
<name>A0AAD5TEI5_9FUNG</name>
<feature type="transmembrane region" description="Helical" evidence="6">
    <location>
        <begin position="64"/>
        <end position="85"/>
    </location>
</feature>